<organism evidence="1">
    <name type="scientific">marine sediment metagenome</name>
    <dbReference type="NCBI Taxonomy" id="412755"/>
    <lineage>
        <taxon>unclassified sequences</taxon>
        <taxon>metagenomes</taxon>
        <taxon>ecological metagenomes</taxon>
    </lineage>
</organism>
<reference evidence="1" key="1">
    <citation type="journal article" date="2014" name="Front. Microbiol.">
        <title>High frequency of phylogenetically diverse reductive dehalogenase-homologous genes in deep subseafloor sedimentary metagenomes.</title>
        <authorList>
            <person name="Kawai M."/>
            <person name="Futagami T."/>
            <person name="Toyoda A."/>
            <person name="Takaki Y."/>
            <person name="Nishi S."/>
            <person name="Hori S."/>
            <person name="Arai W."/>
            <person name="Tsubouchi T."/>
            <person name="Morono Y."/>
            <person name="Uchiyama I."/>
            <person name="Ito T."/>
            <person name="Fujiyama A."/>
            <person name="Inagaki F."/>
            <person name="Takami H."/>
        </authorList>
    </citation>
    <scope>NUCLEOTIDE SEQUENCE</scope>
    <source>
        <strain evidence="1">Expedition CK06-06</strain>
    </source>
</reference>
<sequence length="93" mass="10540">MNTSKIAAFLMVCVLGSPVFADYLEPPVYKPAWWKVPGDPEDGVSRTLYRSFITQPWAPDDAPDYTYNGYQPSRPDTWTQGLQLYQSLYTPSA</sequence>
<accession>X0W7B4</accession>
<proteinExistence type="predicted"/>
<dbReference type="AlphaFoldDB" id="X0W7B4"/>
<name>X0W7B4_9ZZZZ</name>
<gene>
    <name evidence="1" type="ORF">S01H1_56686</name>
</gene>
<dbReference type="EMBL" id="BARS01036924">
    <property type="protein sequence ID" value="GAG20483.1"/>
    <property type="molecule type" value="Genomic_DNA"/>
</dbReference>
<feature type="non-terminal residue" evidence="1">
    <location>
        <position position="93"/>
    </location>
</feature>
<comment type="caution">
    <text evidence="1">The sequence shown here is derived from an EMBL/GenBank/DDBJ whole genome shotgun (WGS) entry which is preliminary data.</text>
</comment>
<protein>
    <submittedName>
        <fullName evidence="1">Uncharacterized protein</fullName>
    </submittedName>
</protein>
<evidence type="ECO:0000313" key="1">
    <source>
        <dbReference type="EMBL" id="GAG20483.1"/>
    </source>
</evidence>